<feature type="compositionally biased region" description="Polar residues" evidence="1">
    <location>
        <begin position="71"/>
        <end position="80"/>
    </location>
</feature>
<evidence type="ECO:0000256" key="1">
    <source>
        <dbReference type="SAM" id="MobiDB-lite"/>
    </source>
</evidence>
<reference evidence="2" key="1">
    <citation type="submission" date="2020-08" db="EMBL/GenBank/DDBJ databases">
        <title>Multicomponent nature underlies the extraordinary mechanical properties of spider dragline silk.</title>
        <authorList>
            <person name="Kono N."/>
            <person name="Nakamura H."/>
            <person name="Mori M."/>
            <person name="Yoshida Y."/>
            <person name="Ohtoshi R."/>
            <person name="Malay A.D."/>
            <person name="Moran D.A.P."/>
            <person name="Tomita M."/>
            <person name="Numata K."/>
            <person name="Arakawa K."/>
        </authorList>
    </citation>
    <scope>NUCLEOTIDE SEQUENCE</scope>
</reference>
<name>A0A8X6U9N3_NEPPI</name>
<evidence type="ECO:0000313" key="3">
    <source>
        <dbReference type="Proteomes" id="UP000887013"/>
    </source>
</evidence>
<accession>A0A8X6U9N3</accession>
<gene>
    <name evidence="2" type="ORF">NPIL_135841</name>
</gene>
<protein>
    <submittedName>
        <fullName evidence="2">Uncharacterized protein</fullName>
    </submittedName>
</protein>
<comment type="caution">
    <text evidence="2">The sequence shown here is derived from an EMBL/GenBank/DDBJ whole genome shotgun (WGS) entry which is preliminary data.</text>
</comment>
<evidence type="ECO:0000313" key="2">
    <source>
        <dbReference type="EMBL" id="GFU07059.1"/>
    </source>
</evidence>
<dbReference type="AlphaFoldDB" id="A0A8X6U9N3"/>
<keyword evidence="3" id="KW-1185">Reference proteome</keyword>
<organism evidence="2 3">
    <name type="scientific">Nephila pilipes</name>
    <name type="common">Giant wood spider</name>
    <name type="synonym">Nephila maculata</name>
    <dbReference type="NCBI Taxonomy" id="299642"/>
    <lineage>
        <taxon>Eukaryota</taxon>
        <taxon>Metazoa</taxon>
        <taxon>Ecdysozoa</taxon>
        <taxon>Arthropoda</taxon>
        <taxon>Chelicerata</taxon>
        <taxon>Arachnida</taxon>
        <taxon>Araneae</taxon>
        <taxon>Araneomorphae</taxon>
        <taxon>Entelegynae</taxon>
        <taxon>Araneoidea</taxon>
        <taxon>Nephilidae</taxon>
        <taxon>Nephila</taxon>
    </lineage>
</organism>
<dbReference type="Proteomes" id="UP000887013">
    <property type="component" value="Unassembled WGS sequence"/>
</dbReference>
<dbReference type="EMBL" id="BMAW01124261">
    <property type="protein sequence ID" value="GFU07059.1"/>
    <property type="molecule type" value="Genomic_DNA"/>
</dbReference>
<proteinExistence type="predicted"/>
<feature type="region of interest" description="Disordered" evidence="1">
    <location>
        <begin position="71"/>
        <end position="103"/>
    </location>
</feature>
<sequence length="103" mass="11139">MKSYSTGAFSQIRYFFLTSAWDRGGGKFPNTRSDRGATIAFSNPSLPLASVIVLPFTVPKRWIPLCAPALDSSTSESESCGQHGPQVRGVSSVRPPTPFISIF</sequence>